<sequence length="558" mass="61495">MGGGRRTETFVRDSASSSSTNQRSNSGGFRYLTKNQLGGVIFGCTVSTMNECIRNQLFGLPAPHISYVKNIDPGLPLFLFNYSNRELHGIYEAASSGRMNINPYGWTLDGSGRTEYPAQVQVRLRLHCRPLAESLFKPIIQENYYHDQRHFTFELDHVQAGNLISKFSSSLLAPIRSIPQNAPNWRSVMQDVVLRNREENDKVRYAGESSRSGASINRHIVEQSTIAVTNATRHDVKSGEETFHQTDQILREVQNGETSSDLVGYPAESIFLIGGYDGVSWLTALESYSPSNDVVKSLKPMHSVRSYAGVAELCGQLFVFGGGDGGAIGAGSLWYDTVVSYKPATNMWTLHPPLKTKKGALAGATWKDRIFAIGGANAIDCFSEVEMYDPQFGCWFNTRPMSQKRSCLAAAELNGALYAVGGYDGSNYLATAERFDPRERSWVTIRSMSTRRGCHTLTVLDGKLYALGGYDGSTMVRSTEIYDPRLATWMVGEPMELARGYSAAAVLQDSIYVIGGVKSNEEIVDVIECYKPGVGWKTLNLKGIGRRCICSAIVLSND</sequence>
<comment type="caution">
    <text evidence="3">The sequence shown here is derived from an EMBL/GenBank/DDBJ whole genome shotgun (WGS) entry which is preliminary data.</text>
</comment>
<dbReference type="InterPro" id="IPR013989">
    <property type="entry name" value="Dev_and_cell_death_domain"/>
</dbReference>
<evidence type="ECO:0000313" key="4">
    <source>
        <dbReference type="Proteomes" id="UP000826656"/>
    </source>
</evidence>
<evidence type="ECO:0000256" key="1">
    <source>
        <dbReference type="SAM" id="MobiDB-lite"/>
    </source>
</evidence>
<protein>
    <recommendedName>
        <fullName evidence="2">DCD domain-containing protein</fullName>
    </recommendedName>
</protein>
<dbReference type="Pfam" id="PF10539">
    <property type="entry name" value="Dev_Cell_Death"/>
    <property type="match status" value="1"/>
</dbReference>
<dbReference type="InterPro" id="IPR044832">
    <property type="entry name" value="NRP-like"/>
</dbReference>
<feature type="compositionally biased region" description="Basic and acidic residues" evidence="1">
    <location>
        <begin position="1"/>
        <end position="11"/>
    </location>
</feature>
<dbReference type="Pfam" id="PF01344">
    <property type="entry name" value="Kelch_1"/>
    <property type="match status" value="4"/>
</dbReference>
<feature type="region of interest" description="Disordered" evidence="1">
    <location>
        <begin position="1"/>
        <end position="28"/>
    </location>
</feature>
<dbReference type="InterPro" id="IPR015915">
    <property type="entry name" value="Kelch-typ_b-propeller"/>
</dbReference>
<dbReference type="EMBL" id="JAIVGD010000002">
    <property type="protein sequence ID" value="KAH0779377.1"/>
    <property type="molecule type" value="Genomic_DNA"/>
</dbReference>
<dbReference type="SMART" id="SM00612">
    <property type="entry name" value="Kelch"/>
    <property type="match status" value="6"/>
</dbReference>
<keyword evidence="4" id="KW-1185">Reference proteome</keyword>
<dbReference type="PANTHER" id="PTHR46034:SF14">
    <property type="entry name" value="B2 PROTEIN-LIKE"/>
    <property type="match status" value="1"/>
</dbReference>
<dbReference type="Proteomes" id="UP000826656">
    <property type="component" value="Unassembled WGS sequence"/>
</dbReference>
<accession>A0ABQ7WF67</accession>
<name>A0ABQ7WF67_SOLTU</name>
<organism evidence="3 4">
    <name type="scientific">Solanum tuberosum</name>
    <name type="common">Potato</name>
    <dbReference type="NCBI Taxonomy" id="4113"/>
    <lineage>
        <taxon>Eukaryota</taxon>
        <taxon>Viridiplantae</taxon>
        <taxon>Streptophyta</taxon>
        <taxon>Embryophyta</taxon>
        <taxon>Tracheophyta</taxon>
        <taxon>Spermatophyta</taxon>
        <taxon>Magnoliopsida</taxon>
        <taxon>eudicotyledons</taxon>
        <taxon>Gunneridae</taxon>
        <taxon>Pentapetalae</taxon>
        <taxon>asterids</taxon>
        <taxon>lamiids</taxon>
        <taxon>Solanales</taxon>
        <taxon>Solanaceae</taxon>
        <taxon>Solanoideae</taxon>
        <taxon>Solaneae</taxon>
        <taxon>Solanum</taxon>
    </lineage>
</organism>
<evidence type="ECO:0000313" key="3">
    <source>
        <dbReference type="EMBL" id="KAH0779377.1"/>
    </source>
</evidence>
<feature type="compositionally biased region" description="Low complexity" evidence="1">
    <location>
        <begin position="14"/>
        <end position="26"/>
    </location>
</feature>
<dbReference type="SMART" id="SM00767">
    <property type="entry name" value="DCD"/>
    <property type="match status" value="1"/>
</dbReference>
<dbReference type="InterPro" id="IPR006652">
    <property type="entry name" value="Kelch_1"/>
</dbReference>
<proteinExistence type="predicted"/>
<dbReference type="PROSITE" id="PS51222">
    <property type="entry name" value="DCD"/>
    <property type="match status" value="1"/>
</dbReference>
<evidence type="ECO:0000259" key="2">
    <source>
        <dbReference type="PROSITE" id="PS51222"/>
    </source>
</evidence>
<gene>
    <name evidence="3" type="ORF">KY290_005804</name>
</gene>
<dbReference type="Gene3D" id="2.120.10.80">
    <property type="entry name" value="Kelch-type beta propeller"/>
    <property type="match status" value="2"/>
</dbReference>
<dbReference type="SUPFAM" id="SSF117281">
    <property type="entry name" value="Kelch motif"/>
    <property type="match status" value="2"/>
</dbReference>
<feature type="domain" description="DCD" evidence="2">
    <location>
        <begin position="35"/>
        <end position="169"/>
    </location>
</feature>
<reference evidence="3 4" key="1">
    <citation type="journal article" date="2021" name="bioRxiv">
        <title>Chromosome-scale and haplotype-resolved genome assembly of a tetraploid potato cultivar.</title>
        <authorList>
            <person name="Sun H."/>
            <person name="Jiao W.-B."/>
            <person name="Krause K."/>
            <person name="Campoy J.A."/>
            <person name="Goel M."/>
            <person name="Folz-Donahue K."/>
            <person name="Kukat C."/>
            <person name="Huettel B."/>
            <person name="Schneeberger K."/>
        </authorList>
    </citation>
    <scope>NUCLEOTIDE SEQUENCE [LARGE SCALE GENOMIC DNA]</scope>
    <source>
        <strain evidence="3">SolTubOtavaFocal</strain>
        <tissue evidence="3">Leaves</tissue>
    </source>
</reference>
<dbReference type="PANTHER" id="PTHR46034">
    <property type="match status" value="1"/>
</dbReference>